<dbReference type="PANTHER" id="PTHR35617:SF3">
    <property type="entry name" value="CORE-BINDING (CB) DOMAIN-CONTAINING PROTEIN"/>
    <property type="match status" value="1"/>
</dbReference>
<dbReference type="Proteomes" id="UP001174136">
    <property type="component" value="Unassembled WGS sequence"/>
</dbReference>
<accession>A0AA47N924</accession>
<sequence>MWLSHTLVPDRNRAGLIQGPLSSDGLFGPQYAEVLMRIGPALGLFSLRLRLPDTAQGRGHVRALIVGCRHRHHPEETRPPPEGPRGSSRADLLCAVLWRLPCCFPPLSLMTSVGCEEKTEQAAPLSAQLPSACEQRTPLPYKWLVGPPGSPTEPQPADGPSSPFRGVPPMDHTRYQHNSERPCTFHLIRSTRQSRAHSQDHADNHAVPSHCEVGRVLGLLQSLLEALKVYAAAVSAGHAGCDGKPVFSHPVVKRFLQGARPIVRGLAPHWDHHIVLRGLSGAPFVPLAQAPLDALLFKMGLLLVLVLAKRAGELTALCVSPSCLLLNRDSSFALLRPNPAFLPKNISRDIVLKAFHPPPHSNESETELDLLCPVWALMMYVQHSAAFRSTKQLFVCYSDAAKDRALSKQRLP</sequence>
<dbReference type="AlphaFoldDB" id="A0AA47N924"/>
<proteinExistence type="predicted"/>
<evidence type="ECO:0000313" key="3">
    <source>
        <dbReference type="Proteomes" id="UP001174136"/>
    </source>
</evidence>
<protein>
    <submittedName>
        <fullName evidence="2">Uncharacterized protein</fullName>
    </submittedName>
</protein>
<feature type="region of interest" description="Disordered" evidence="1">
    <location>
        <begin position="146"/>
        <end position="165"/>
    </location>
</feature>
<dbReference type="PANTHER" id="PTHR35617">
    <property type="entry name" value="PHAGE_INTEGRASE DOMAIN-CONTAINING PROTEIN"/>
    <property type="match status" value="1"/>
</dbReference>
<organism evidence="2 3">
    <name type="scientific">Merluccius polli</name>
    <name type="common">Benguela hake</name>
    <name type="synonym">Merluccius cadenati</name>
    <dbReference type="NCBI Taxonomy" id="89951"/>
    <lineage>
        <taxon>Eukaryota</taxon>
        <taxon>Metazoa</taxon>
        <taxon>Chordata</taxon>
        <taxon>Craniata</taxon>
        <taxon>Vertebrata</taxon>
        <taxon>Euteleostomi</taxon>
        <taxon>Actinopterygii</taxon>
        <taxon>Neopterygii</taxon>
        <taxon>Teleostei</taxon>
        <taxon>Neoteleostei</taxon>
        <taxon>Acanthomorphata</taxon>
        <taxon>Zeiogadaria</taxon>
        <taxon>Gadariae</taxon>
        <taxon>Gadiformes</taxon>
        <taxon>Gadoidei</taxon>
        <taxon>Merlucciidae</taxon>
        <taxon>Merluccius</taxon>
    </lineage>
</organism>
<evidence type="ECO:0000313" key="2">
    <source>
        <dbReference type="EMBL" id="KAK0154150.1"/>
    </source>
</evidence>
<name>A0AA47N924_MERPO</name>
<reference evidence="2" key="1">
    <citation type="journal article" date="2023" name="Front. Mar. Sci.">
        <title>A new Merluccius polli reference genome to investigate the effects of global change in West African waters.</title>
        <authorList>
            <person name="Mateo J.L."/>
            <person name="Blanco-Fernandez C."/>
            <person name="Garcia-Vazquez E."/>
            <person name="Machado-Schiaffino G."/>
        </authorList>
    </citation>
    <scope>NUCLEOTIDE SEQUENCE</scope>
    <source>
        <strain evidence="2">C29</strain>
        <tissue evidence="2">Fin</tissue>
    </source>
</reference>
<gene>
    <name evidence="2" type="ORF">N1851_003774</name>
</gene>
<evidence type="ECO:0000256" key="1">
    <source>
        <dbReference type="SAM" id="MobiDB-lite"/>
    </source>
</evidence>
<keyword evidence="3" id="KW-1185">Reference proteome</keyword>
<comment type="caution">
    <text evidence="2">The sequence shown here is derived from an EMBL/GenBank/DDBJ whole genome shotgun (WGS) entry which is preliminary data.</text>
</comment>
<dbReference type="EMBL" id="JAOPHQ010000581">
    <property type="protein sequence ID" value="KAK0154150.1"/>
    <property type="molecule type" value="Genomic_DNA"/>
</dbReference>